<dbReference type="AlphaFoldDB" id="A0A5C6D7I4"/>
<comment type="caution">
    <text evidence="2">The sequence shown here is derived from an EMBL/GenBank/DDBJ whole genome shotgun (WGS) entry which is preliminary data.</text>
</comment>
<evidence type="ECO:0000259" key="1">
    <source>
        <dbReference type="Pfam" id="PF01841"/>
    </source>
</evidence>
<evidence type="ECO:0000313" key="3">
    <source>
        <dbReference type="Proteomes" id="UP000315471"/>
    </source>
</evidence>
<dbReference type="PANTHER" id="PTHR33490">
    <property type="entry name" value="BLR5614 PROTEIN-RELATED"/>
    <property type="match status" value="1"/>
</dbReference>
<dbReference type="SUPFAM" id="SSF54001">
    <property type="entry name" value="Cysteine proteinases"/>
    <property type="match status" value="1"/>
</dbReference>
<dbReference type="Gene3D" id="3.10.620.30">
    <property type="match status" value="1"/>
</dbReference>
<dbReference type="InterPro" id="IPR002931">
    <property type="entry name" value="Transglutaminase-like"/>
</dbReference>
<dbReference type="InterPro" id="IPR038765">
    <property type="entry name" value="Papain-like_cys_pep_sf"/>
</dbReference>
<sequence>MTSSPNPSDFLSPCDVIDSRHPDIAAHASMLISRSPIETVRKAFAFVRDEVRHSSDCKIGPVTYRASDVLRERVGYCYAKSHLLAAILRANNIPTGLCYQRIAMNADATSFCLHGLNAVFLPDCGWYRLDPRGNRDNIDAQFDPPNEKLAFTLTHPQEYDVPGIFVDPLPSVIQCLVANDDWADAYANLPDASCHLNGG</sequence>
<dbReference type="PANTHER" id="PTHR33490:SF3">
    <property type="entry name" value="CONSERVED INTEGRAL MEMBRANE PROTEIN"/>
    <property type="match status" value="1"/>
</dbReference>
<proteinExistence type="predicted"/>
<dbReference type="Pfam" id="PF01841">
    <property type="entry name" value="Transglut_core"/>
    <property type="match status" value="1"/>
</dbReference>
<gene>
    <name evidence="2" type="ORF">Q31b_58110</name>
</gene>
<protein>
    <submittedName>
        <fullName evidence="2">Transglutaminase-like superfamily protein</fullName>
    </submittedName>
</protein>
<dbReference type="Proteomes" id="UP000315471">
    <property type="component" value="Unassembled WGS sequence"/>
</dbReference>
<organism evidence="2 3">
    <name type="scientific">Novipirellula aureliae</name>
    <dbReference type="NCBI Taxonomy" id="2527966"/>
    <lineage>
        <taxon>Bacteria</taxon>
        <taxon>Pseudomonadati</taxon>
        <taxon>Planctomycetota</taxon>
        <taxon>Planctomycetia</taxon>
        <taxon>Pirellulales</taxon>
        <taxon>Pirellulaceae</taxon>
        <taxon>Novipirellula</taxon>
    </lineage>
</organism>
<accession>A0A5C6D7I4</accession>
<name>A0A5C6D7I4_9BACT</name>
<keyword evidence="3" id="KW-1185">Reference proteome</keyword>
<evidence type="ECO:0000313" key="2">
    <source>
        <dbReference type="EMBL" id="TWU32768.1"/>
    </source>
</evidence>
<dbReference type="OrthoDB" id="5296450at2"/>
<dbReference type="EMBL" id="SJPY01000018">
    <property type="protein sequence ID" value="TWU32768.1"/>
    <property type="molecule type" value="Genomic_DNA"/>
</dbReference>
<reference evidence="2 3" key="1">
    <citation type="submission" date="2019-02" db="EMBL/GenBank/DDBJ databases">
        <title>Deep-cultivation of Planctomycetes and their phenomic and genomic characterization uncovers novel biology.</title>
        <authorList>
            <person name="Wiegand S."/>
            <person name="Jogler M."/>
            <person name="Boedeker C."/>
            <person name="Pinto D."/>
            <person name="Vollmers J."/>
            <person name="Rivas-Marin E."/>
            <person name="Kohn T."/>
            <person name="Peeters S.H."/>
            <person name="Heuer A."/>
            <person name="Rast P."/>
            <person name="Oberbeckmann S."/>
            <person name="Bunk B."/>
            <person name="Jeske O."/>
            <person name="Meyerdierks A."/>
            <person name="Storesund J.E."/>
            <person name="Kallscheuer N."/>
            <person name="Luecker S."/>
            <person name="Lage O.M."/>
            <person name="Pohl T."/>
            <person name="Merkel B.J."/>
            <person name="Hornburger P."/>
            <person name="Mueller R.-W."/>
            <person name="Bruemmer F."/>
            <person name="Labrenz M."/>
            <person name="Spormann A.M."/>
            <person name="Op Den Camp H."/>
            <person name="Overmann J."/>
            <person name="Amann R."/>
            <person name="Jetten M.S.M."/>
            <person name="Mascher T."/>
            <person name="Medema M.H."/>
            <person name="Devos D.P."/>
            <person name="Kaster A.-K."/>
            <person name="Ovreas L."/>
            <person name="Rohde M."/>
            <person name="Galperin M.Y."/>
            <person name="Jogler C."/>
        </authorList>
    </citation>
    <scope>NUCLEOTIDE SEQUENCE [LARGE SCALE GENOMIC DNA]</scope>
    <source>
        <strain evidence="2 3">Q31b</strain>
    </source>
</reference>
<feature type="domain" description="Transglutaminase-like" evidence="1">
    <location>
        <begin position="34"/>
        <end position="131"/>
    </location>
</feature>